<dbReference type="PROSITE" id="PS00018">
    <property type="entry name" value="EF_HAND_1"/>
    <property type="match status" value="1"/>
</dbReference>
<dbReference type="InterPro" id="IPR050230">
    <property type="entry name" value="CALM/Myosin/TropC-like"/>
</dbReference>
<sequence length="226" mass="25314">MPKSPKVAKKKYSLASTAVVSSAAASSVFFKDTPSQPTWLPPPDALGEKLLQAVEYKPLEEKDLYGLKISKRAIKNLSPAEIRDLVEVFQTFDRNSKGNLNSSELFFALKVLGFNISEAICEEYIQSETEGYSEKGLNVNQFLDLVIDKQGSSKDNYDEIINGFKMFDYDNTGYVTLDNLRRACAEADCNLTETELKEMIQEADQNGDGLIDQSEFMSIILKTNLY</sequence>
<dbReference type="FunFam" id="1.10.238.10:FF:000001">
    <property type="entry name" value="Calmodulin 1"/>
    <property type="match status" value="1"/>
</dbReference>
<dbReference type="GO" id="GO:0016460">
    <property type="term" value="C:myosin II complex"/>
    <property type="evidence" value="ECO:0007669"/>
    <property type="project" value="TreeGrafter"/>
</dbReference>
<dbReference type="InterPro" id="IPR018247">
    <property type="entry name" value="EF_Hand_1_Ca_BS"/>
</dbReference>
<dbReference type="PANTHER" id="PTHR23048">
    <property type="entry name" value="MYOSIN LIGHT CHAIN 1, 3"/>
    <property type="match status" value="1"/>
</dbReference>
<keyword evidence="2" id="KW-0106">Calcium</keyword>
<dbReference type="PROSITE" id="PS50222">
    <property type="entry name" value="EF_HAND_2"/>
    <property type="match status" value="3"/>
</dbReference>
<dbReference type="AlphaFoldDB" id="A0A813M831"/>
<dbReference type="EMBL" id="CAJNOC010000084">
    <property type="protein sequence ID" value="CAF0713489.1"/>
    <property type="molecule type" value="Genomic_DNA"/>
</dbReference>
<name>A0A813M831_9BILA</name>
<dbReference type="OrthoDB" id="343296at2759"/>
<dbReference type="SMART" id="SM00054">
    <property type="entry name" value="EFh"/>
    <property type="match status" value="3"/>
</dbReference>
<organism evidence="4 5">
    <name type="scientific">Brachionus calyciflorus</name>
    <dbReference type="NCBI Taxonomy" id="104777"/>
    <lineage>
        <taxon>Eukaryota</taxon>
        <taxon>Metazoa</taxon>
        <taxon>Spiralia</taxon>
        <taxon>Gnathifera</taxon>
        <taxon>Rotifera</taxon>
        <taxon>Eurotatoria</taxon>
        <taxon>Monogononta</taxon>
        <taxon>Pseudotrocha</taxon>
        <taxon>Ploima</taxon>
        <taxon>Brachionidae</taxon>
        <taxon>Brachionus</taxon>
    </lineage>
</organism>
<evidence type="ECO:0000313" key="5">
    <source>
        <dbReference type="Proteomes" id="UP000663879"/>
    </source>
</evidence>
<evidence type="ECO:0000256" key="2">
    <source>
        <dbReference type="ARBA" id="ARBA00022837"/>
    </source>
</evidence>
<accession>A0A813M831</accession>
<feature type="domain" description="EF-hand" evidence="3">
    <location>
        <begin position="191"/>
        <end position="226"/>
    </location>
</feature>
<reference evidence="4" key="1">
    <citation type="submission" date="2021-02" db="EMBL/GenBank/DDBJ databases">
        <authorList>
            <person name="Nowell W R."/>
        </authorList>
    </citation>
    <scope>NUCLEOTIDE SEQUENCE</scope>
    <source>
        <strain evidence="4">Ploen Becks lab</strain>
    </source>
</reference>
<comment type="caution">
    <text evidence="4">The sequence shown here is derived from an EMBL/GenBank/DDBJ whole genome shotgun (WGS) entry which is preliminary data.</text>
</comment>
<protein>
    <recommendedName>
        <fullName evidence="3">EF-hand domain-containing protein</fullName>
    </recommendedName>
</protein>
<feature type="domain" description="EF-hand" evidence="3">
    <location>
        <begin position="155"/>
        <end position="190"/>
    </location>
</feature>
<proteinExistence type="predicted"/>
<gene>
    <name evidence="4" type="ORF">OXX778_LOCUS1339</name>
</gene>
<evidence type="ECO:0000259" key="3">
    <source>
        <dbReference type="PROSITE" id="PS50222"/>
    </source>
</evidence>
<dbReference type="Gene3D" id="1.10.238.10">
    <property type="entry name" value="EF-hand"/>
    <property type="match status" value="2"/>
</dbReference>
<dbReference type="Proteomes" id="UP000663879">
    <property type="component" value="Unassembled WGS sequence"/>
</dbReference>
<evidence type="ECO:0000256" key="1">
    <source>
        <dbReference type="ARBA" id="ARBA00022737"/>
    </source>
</evidence>
<dbReference type="InterPro" id="IPR002048">
    <property type="entry name" value="EF_hand_dom"/>
</dbReference>
<dbReference type="CDD" id="cd00051">
    <property type="entry name" value="EFh"/>
    <property type="match status" value="1"/>
</dbReference>
<dbReference type="PANTHER" id="PTHR23048:SF0">
    <property type="entry name" value="CALMODULIN LIKE 3"/>
    <property type="match status" value="1"/>
</dbReference>
<keyword evidence="1" id="KW-0677">Repeat</keyword>
<keyword evidence="5" id="KW-1185">Reference proteome</keyword>
<evidence type="ECO:0000313" key="4">
    <source>
        <dbReference type="EMBL" id="CAF0713489.1"/>
    </source>
</evidence>
<dbReference type="Pfam" id="PF13499">
    <property type="entry name" value="EF-hand_7"/>
    <property type="match status" value="1"/>
</dbReference>
<feature type="domain" description="EF-hand" evidence="3">
    <location>
        <begin position="80"/>
        <end position="115"/>
    </location>
</feature>
<dbReference type="SUPFAM" id="SSF47473">
    <property type="entry name" value="EF-hand"/>
    <property type="match status" value="1"/>
</dbReference>
<dbReference type="GO" id="GO:0005509">
    <property type="term" value="F:calcium ion binding"/>
    <property type="evidence" value="ECO:0007669"/>
    <property type="project" value="InterPro"/>
</dbReference>
<dbReference type="InterPro" id="IPR011992">
    <property type="entry name" value="EF-hand-dom_pair"/>
</dbReference>